<reference evidence="2 3" key="1">
    <citation type="submission" date="2024-11" db="EMBL/GenBank/DDBJ databases">
        <title>A near-complete genome assembly of Cinchona calisaya.</title>
        <authorList>
            <person name="Lian D.C."/>
            <person name="Zhao X.W."/>
            <person name="Wei L."/>
        </authorList>
    </citation>
    <scope>NUCLEOTIDE SEQUENCE [LARGE SCALE GENOMIC DNA]</scope>
    <source>
        <tissue evidence="2">Nenye</tissue>
    </source>
</reference>
<feature type="domain" description="RNase H type-1" evidence="1">
    <location>
        <begin position="56"/>
        <end position="157"/>
    </location>
</feature>
<gene>
    <name evidence="2" type="ORF">ACH5RR_017308</name>
</gene>
<dbReference type="AlphaFoldDB" id="A0ABD2ZYD5"/>
<proteinExistence type="predicted"/>
<name>A0ABD2ZYD5_9GENT</name>
<comment type="caution">
    <text evidence="2">The sequence shown here is derived from an EMBL/GenBank/DDBJ whole genome shotgun (WGS) entry which is preliminary data.</text>
</comment>
<evidence type="ECO:0000259" key="1">
    <source>
        <dbReference type="Pfam" id="PF13456"/>
    </source>
</evidence>
<accession>A0ABD2ZYD5</accession>
<keyword evidence="3" id="KW-1185">Reference proteome</keyword>
<organism evidence="2 3">
    <name type="scientific">Cinchona calisaya</name>
    <dbReference type="NCBI Taxonomy" id="153742"/>
    <lineage>
        <taxon>Eukaryota</taxon>
        <taxon>Viridiplantae</taxon>
        <taxon>Streptophyta</taxon>
        <taxon>Embryophyta</taxon>
        <taxon>Tracheophyta</taxon>
        <taxon>Spermatophyta</taxon>
        <taxon>Magnoliopsida</taxon>
        <taxon>eudicotyledons</taxon>
        <taxon>Gunneridae</taxon>
        <taxon>Pentapetalae</taxon>
        <taxon>asterids</taxon>
        <taxon>lamiids</taxon>
        <taxon>Gentianales</taxon>
        <taxon>Rubiaceae</taxon>
        <taxon>Cinchonoideae</taxon>
        <taxon>Cinchoneae</taxon>
        <taxon>Cinchona</taxon>
    </lineage>
</organism>
<dbReference type="PANTHER" id="PTHR47074:SF11">
    <property type="entry name" value="REVERSE TRANSCRIPTASE-LIKE PROTEIN"/>
    <property type="match status" value="1"/>
</dbReference>
<dbReference type="InterPro" id="IPR052929">
    <property type="entry name" value="RNase_H-like_EbsB-rel"/>
</dbReference>
<dbReference type="Proteomes" id="UP001630127">
    <property type="component" value="Unassembled WGS sequence"/>
</dbReference>
<evidence type="ECO:0000313" key="3">
    <source>
        <dbReference type="Proteomes" id="UP001630127"/>
    </source>
</evidence>
<sequence length="173" mass="20215">MEGRWIVQKAHYEWLEFLHRNSSFQERNRNKIIDNIGEVKWSLAAEGCIKLNTSTILKAHKSKGSCAFAARNHEGRLIVARDWLNQNIKVKDLLEEETILLTLEFAKDKGWRNVEVQVECVHLVNKLKRKNSRDRELKLLLDDIICFSDWFCKCSFTILCHYGSSMSHLILNA</sequence>
<evidence type="ECO:0000313" key="2">
    <source>
        <dbReference type="EMBL" id="KAL3524474.1"/>
    </source>
</evidence>
<protein>
    <recommendedName>
        <fullName evidence="1">RNase H type-1 domain-containing protein</fullName>
    </recommendedName>
</protein>
<dbReference type="PANTHER" id="PTHR47074">
    <property type="entry name" value="BNAC02G40300D PROTEIN"/>
    <property type="match status" value="1"/>
</dbReference>
<dbReference type="Pfam" id="PF13456">
    <property type="entry name" value="RVT_3"/>
    <property type="match status" value="1"/>
</dbReference>
<dbReference type="InterPro" id="IPR002156">
    <property type="entry name" value="RNaseH_domain"/>
</dbReference>
<dbReference type="EMBL" id="JBJUIK010000007">
    <property type="protein sequence ID" value="KAL3524474.1"/>
    <property type="molecule type" value="Genomic_DNA"/>
</dbReference>